<protein>
    <submittedName>
        <fullName evidence="1">Uncharacterized protein</fullName>
    </submittedName>
</protein>
<evidence type="ECO:0000313" key="1">
    <source>
        <dbReference type="EMBL" id="KAF6298844.1"/>
    </source>
</evidence>
<organism evidence="1 2">
    <name type="scientific">Rhinolophus ferrumequinum</name>
    <name type="common">Greater horseshoe bat</name>
    <dbReference type="NCBI Taxonomy" id="59479"/>
    <lineage>
        <taxon>Eukaryota</taxon>
        <taxon>Metazoa</taxon>
        <taxon>Chordata</taxon>
        <taxon>Craniata</taxon>
        <taxon>Vertebrata</taxon>
        <taxon>Euteleostomi</taxon>
        <taxon>Mammalia</taxon>
        <taxon>Eutheria</taxon>
        <taxon>Laurasiatheria</taxon>
        <taxon>Chiroptera</taxon>
        <taxon>Yinpterochiroptera</taxon>
        <taxon>Rhinolophoidea</taxon>
        <taxon>Rhinolophidae</taxon>
        <taxon>Rhinolophinae</taxon>
        <taxon>Rhinolophus</taxon>
    </lineage>
</organism>
<proteinExistence type="predicted"/>
<reference evidence="1 2" key="1">
    <citation type="journal article" date="2020" name="Nature">
        <title>Six reference-quality genomes reveal evolution of bat adaptations.</title>
        <authorList>
            <person name="Jebb D."/>
            <person name="Huang Z."/>
            <person name="Pippel M."/>
            <person name="Hughes G.M."/>
            <person name="Lavrichenko K."/>
            <person name="Devanna P."/>
            <person name="Winkler S."/>
            <person name="Jermiin L.S."/>
            <person name="Skirmuntt E.C."/>
            <person name="Katzourakis A."/>
            <person name="Burkitt-Gray L."/>
            <person name="Ray D.A."/>
            <person name="Sullivan K.A.M."/>
            <person name="Roscito J.G."/>
            <person name="Kirilenko B.M."/>
            <person name="Davalos L.M."/>
            <person name="Corthals A.P."/>
            <person name="Power M.L."/>
            <person name="Jones G."/>
            <person name="Ransome R.D."/>
            <person name="Dechmann D.K.N."/>
            <person name="Locatelli A.G."/>
            <person name="Puechmaille S.J."/>
            <person name="Fedrigo O."/>
            <person name="Jarvis E.D."/>
            <person name="Hiller M."/>
            <person name="Vernes S.C."/>
            <person name="Myers E.W."/>
            <person name="Teeling E.C."/>
        </authorList>
    </citation>
    <scope>NUCLEOTIDE SEQUENCE [LARGE SCALE GENOMIC DNA]</scope>
    <source>
        <strain evidence="1">MRhiFer1</strain>
        <tissue evidence="1">Lung</tissue>
    </source>
</reference>
<gene>
    <name evidence="1" type="ORF">mRhiFer1_008899</name>
</gene>
<name>A0A7J7TDM8_RHIFE</name>
<dbReference type="AlphaFoldDB" id="A0A7J7TDM8"/>
<dbReference type="Proteomes" id="UP000585614">
    <property type="component" value="Unassembled WGS sequence"/>
</dbReference>
<accession>A0A7J7TDM8</accession>
<evidence type="ECO:0000313" key="2">
    <source>
        <dbReference type="Proteomes" id="UP000585614"/>
    </source>
</evidence>
<comment type="caution">
    <text evidence="1">The sequence shown here is derived from an EMBL/GenBank/DDBJ whole genome shotgun (WGS) entry which is preliminary data.</text>
</comment>
<sequence length="142" mass="15636">MQRRCKVQGTCSKEIQEGLENPGEICREVSGAEFWVCDDEGTEKQSRKESGCGSRCPEETLREAREKTTTHIPKLTSTDFQITICPTICQEVAIPEGCSYDSRGEVAASLSLTPAPWDFPDLYNAAYNLPGKGEDCPVTPTK</sequence>
<dbReference type="EMBL" id="JACAGC010000020">
    <property type="protein sequence ID" value="KAF6298844.1"/>
    <property type="molecule type" value="Genomic_DNA"/>
</dbReference>